<dbReference type="PANTHER" id="PTHR43712:SF17">
    <property type="entry name" value="O-METHYLTRANSFERASE"/>
    <property type="match status" value="1"/>
</dbReference>
<keyword evidence="7" id="KW-1185">Reference proteome</keyword>
<dbReference type="Gene3D" id="1.10.10.10">
    <property type="entry name" value="Winged helix-like DNA-binding domain superfamily/Winged helix DNA-binding domain"/>
    <property type="match status" value="1"/>
</dbReference>
<evidence type="ECO:0000256" key="2">
    <source>
        <dbReference type="ARBA" id="ARBA00022679"/>
    </source>
</evidence>
<keyword evidence="2" id="KW-0808">Transferase</keyword>
<dbReference type="EMBL" id="JBEFKJ010000014">
    <property type="protein sequence ID" value="KAL2042253.1"/>
    <property type="molecule type" value="Genomic_DNA"/>
</dbReference>
<dbReference type="InterPro" id="IPR012967">
    <property type="entry name" value="COMT_dimerisation"/>
</dbReference>
<feature type="domain" description="O-methyltransferase dimerisation" evidence="5">
    <location>
        <begin position="63"/>
        <end position="127"/>
    </location>
</feature>
<name>A0ABR4A993_9LECA</name>
<dbReference type="Gene3D" id="3.40.50.150">
    <property type="entry name" value="Vaccinia Virus protein VP39"/>
    <property type="match status" value="1"/>
</dbReference>
<dbReference type="SUPFAM" id="SSF46785">
    <property type="entry name" value="Winged helix' DNA-binding domain"/>
    <property type="match status" value="1"/>
</dbReference>
<dbReference type="InterPro" id="IPR001077">
    <property type="entry name" value="COMT_C"/>
</dbReference>
<evidence type="ECO:0000259" key="5">
    <source>
        <dbReference type="Pfam" id="PF08100"/>
    </source>
</evidence>
<comment type="caution">
    <text evidence="6">The sequence shown here is derived from an EMBL/GenBank/DDBJ whole genome shotgun (WGS) entry which is preliminary data.</text>
</comment>
<dbReference type="InterPro" id="IPR029063">
    <property type="entry name" value="SAM-dependent_MTases_sf"/>
</dbReference>
<sequence>MVVNKPRLQVLLNDVSAYGRAFLEDDESARSALVTQARALLAELENPNETITWLAWAEPTRRAALEIAIAIGLFPQLTSPRTASQLSMTCKTSSRLMERLLRHLVATSVIVKSGPSSFAATPLSRALCDPTCSAALTWSSGLPAPVLARLPAYLAESRYREPQDPSKGPFQFAFNTDMTPWQWAATQKGLPQAFSQHMSGYHAERPSWMDEGFYPVRTRLGDGMKSRDNEVLIVDVGGGLGHDLEELKTKCPGLAAKGRLVLQELRQTARSAKMSRPWLEVIEHDFFKPQPIKNARTYYMHSVLHDWSDENCKRILRQLKAAMEPSYSKILINENVVPETGASWKMTSLDWIMMATGASAERTETQWRELITSVGLRVEGIWTKDPSCESLIEVTRDEVARL</sequence>
<dbReference type="Pfam" id="PF08100">
    <property type="entry name" value="Dimerisation"/>
    <property type="match status" value="1"/>
</dbReference>
<evidence type="ECO:0000256" key="1">
    <source>
        <dbReference type="ARBA" id="ARBA00022603"/>
    </source>
</evidence>
<dbReference type="InterPro" id="IPR036388">
    <property type="entry name" value="WH-like_DNA-bd_sf"/>
</dbReference>
<reference evidence="6 7" key="1">
    <citation type="submission" date="2024-09" db="EMBL/GenBank/DDBJ databases">
        <title>Rethinking Asexuality: The Enigmatic Case of Functional Sexual Genes in Lepraria (Stereocaulaceae).</title>
        <authorList>
            <person name="Doellman M."/>
            <person name="Sun Y."/>
            <person name="Barcenas-Pena A."/>
            <person name="Lumbsch H.T."/>
            <person name="Grewe F."/>
        </authorList>
    </citation>
    <scope>NUCLEOTIDE SEQUENCE [LARGE SCALE GENOMIC DNA]</scope>
    <source>
        <strain evidence="6 7">Mercado 3170</strain>
    </source>
</reference>
<dbReference type="Pfam" id="PF00891">
    <property type="entry name" value="Methyltransf_2"/>
    <property type="match status" value="1"/>
</dbReference>
<organism evidence="6 7">
    <name type="scientific">Stereocaulon virgatum</name>
    <dbReference type="NCBI Taxonomy" id="373712"/>
    <lineage>
        <taxon>Eukaryota</taxon>
        <taxon>Fungi</taxon>
        <taxon>Dikarya</taxon>
        <taxon>Ascomycota</taxon>
        <taxon>Pezizomycotina</taxon>
        <taxon>Lecanoromycetes</taxon>
        <taxon>OSLEUM clade</taxon>
        <taxon>Lecanoromycetidae</taxon>
        <taxon>Lecanorales</taxon>
        <taxon>Lecanorineae</taxon>
        <taxon>Stereocaulaceae</taxon>
        <taxon>Stereocaulon</taxon>
    </lineage>
</organism>
<gene>
    <name evidence="6" type="ORF">N7G274_004741</name>
</gene>
<evidence type="ECO:0008006" key="8">
    <source>
        <dbReference type="Google" id="ProtNLM"/>
    </source>
</evidence>
<dbReference type="PANTHER" id="PTHR43712">
    <property type="entry name" value="PUTATIVE (AFU_ORTHOLOGUE AFUA_4G14580)-RELATED"/>
    <property type="match status" value="1"/>
</dbReference>
<feature type="domain" description="O-methyltransferase C-terminal" evidence="4">
    <location>
        <begin position="232"/>
        <end position="376"/>
    </location>
</feature>
<evidence type="ECO:0000313" key="7">
    <source>
        <dbReference type="Proteomes" id="UP001590950"/>
    </source>
</evidence>
<evidence type="ECO:0000313" key="6">
    <source>
        <dbReference type="EMBL" id="KAL2042253.1"/>
    </source>
</evidence>
<proteinExistence type="predicted"/>
<keyword evidence="3" id="KW-0949">S-adenosyl-L-methionine</keyword>
<protein>
    <recommendedName>
        <fullName evidence="8">S-adenosyl-L-methionine-dependent methyltransferase</fullName>
    </recommendedName>
</protein>
<dbReference type="InterPro" id="IPR016461">
    <property type="entry name" value="COMT-like"/>
</dbReference>
<dbReference type="SUPFAM" id="SSF53335">
    <property type="entry name" value="S-adenosyl-L-methionine-dependent methyltransferases"/>
    <property type="match status" value="1"/>
</dbReference>
<dbReference type="InterPro" id="IPR036390">
    <property type="entry name" value="WH_DNA-bd_sf"/>
</dbReference>
<evidence type="ECO:0000256" key="3">
    <source>
        <dbReference type="ARBA" id="ARBA00022691"/>
    </source>
</evidence>
<evidence type="ECO:0000259" key="4">
    <source>
        <dbReference type="Pfam" id="PF00891"/>
    </source>
</evidence>
<dbReference type="PROSITE" id="PS51683">
    <property type="entry name" value="SAM_OMT_II"/>
    <property type="match status" value="1"/>
</dbReference>
<dbReference type="Proteomes" id="UP001590950">
    <property type="component" value="Unassembled WGS sequence"/>
</dbReference>
<keyword evidence="1" id="KW-0489">Methyltransferase</keyword>
<accession>A0ABR4A993</accession>